<feature type="region of interest" description="Disordered" evidence="1">
    <location>
        <begin position="202"/>
        <end position="230"/>
    </location>
</feature>
<sequence>WGAPAALTRIPQHLRLRPVALLQLCYPIFLPDVSHAFPEFPAPDLGGVLLQESISLHDVKALQLLYRRHCEATLDVVVNLQFHYIEKLWLSFWNSKASSSDGPASLPASDGEPEGAVLPKDKLVSLCKCEPILKWMRDCDHILYQALVEILIPDVLRPVPSTLTQAIRNFAKSLEGWLTNAMRDFPQQVIQTKVTARLCPDPAQVHVPQPPGTGGARRAAEHLPDQPDAQ</sequence>
<comment type="caution">
    <text evidence="3">The sequence shown here is derived from an EMBL/GenBank/DDBJ whole genome shotgun (WGS) entry which is preliminary data.</text>
</comment>
<keyword evidence="4" id="KW-1185">Reference proteome</keyword>
<feature type="domain" description="RFX1-4/6/8-like BCD" evidence="2">
    <location>
        <begin position="63"/>
        <end position="196"/>
    </location>
</feature>
<dbReference type="GO" id="GO:0000981">
    <property type="term" value="F:DNA-binding transcription factor activity, RNA polymerase II-specific"/>
    <property type="evidence" value="ECO:0007669"/>
    <property type="project" value="TreeGrafter"/>
</dbReference>
<protein>
    <recommendedName>
        <fullName evidence="2">RFX1-4/6/8-like BCD domain-containing protein</fullName>
    </recommendedName>
</protein>
<evidence type="ECO:0000259" key="2">
    <source>
        <dbReference type="Pfam" id="PF25340"/>
    </source>
</evidence>
<feature type="non-terminal residue" evidence="3">
    <location>
        <position position="1"/>
    </location>
</feature>
<evidence type="ECO:0000313" key="4">
    <source>
        <dbReference type="Proteomes" id="UP000269945"/>
    </source>
</evidence>
<name>A0A9X9PYJ1_GULGU</name>
<dbReference type="GO" id="GO:0000978">
    <property type="term" value="F:RNA polymerase II cis-regulatory region sequence-specific DNA binding"/>
    <property type="evidence" value="ECO:0007669"/>
    <property type="project" value="TreeGrafter"/>
</dbReference>
<gene>
    <name evidence="3" type="ORF">BN2614_LOCUS1</name>
</gene>
<dbReference type="InterPro" id="IPR039779">
    <property type="entry name" value="RFX-like"/>
</dbReference>
<organism evidence="3 4">
    <name type="scientific">Gulo gulo</name>
    <name type="common">Wolverine</name>
    <name type="synonym">Gluton</name>
    <dbReference type="NCBI Taxonomy" id="48420"/>
    <lineage>
        <taxon>Eukaryota</taxon>
        <taxon>Metazoa</taxon>
        <taxon>Chordata</taxon>
        <taxon>Craniata</taxon>
        <taxon>Vertebrata</taxon>
        <taxon>Euteleostomi</taxon>
        <taxon>Mammalia</taxon>
        <taxon>Eutheria</taxon>
        <taxon>Laurasiatheria</taxon>
        <taxon>Carnivora</taxon>
        <taxon>Caniformia</taxon>
        <taxon>Musteloidea</taxon>
        <taxon>Mustelidae</taxon>
        <taxon>Guloninae</taxon>
        <taxon>Gulo</taxon>
    </lineage>
</organism>
<dbReference type="Proteomes" id="UP000269945">
    <property type="component" value="Unassembled WGS sequence"/>
</dbReference>
<dbReference type="Pfam" id="PF25340">
    <property type="entry name" value="BCD_RFX"/>
    <property type="match status" value="1"/>
</dbReference>
<dbReference type="PANTHER" id="PTHR12619:SF17">
    <property type="entry name" value="DNA-BINDING PROTEIN RFX2"/>
    <property type="match status" value="1"/>
</dbReference>
<dbReference type="InterPro" id="IPR057321">
    <property type="entry name" value="RFX1-4/6/8-like_BCD"/>
</dbReference>
<evidence type="ECO:0000313" key="3">
    <source>
        <dbReference type="EMBL" id="VCW77731.1"/>
    </source>
</evidence>
<dbReference type="PANTHER" id="PTHR12619">
    <property type="entry name" value="RFX TRANSCRIPTION FACTOR FAMILY"/>
    <property type="match status" value="1"/>
</dbReference>
<reference evidence="3 4" key="1">
    <citation type="submission" date="2018-10" db="EMBL/GenBank/DDBJ databases">
        <authorList>
            <person name="Ekblom R."/>
            <person name="Jareborg N."/>
        </authorList>
    </citation>
    <scope>NUCLEOTIDE SEQUENCE [LARGE SCALE GENOMIC DNA]</scope>
    <source>
        <tissue evidence="3">Muscle</tissue>
    </source>
</reference>
<dbReference type="AlphaFoldDB" id="A0A9X9PYJ1"/>
<feature type="compositionally biased region" description="Basic and acidic residues" evidence="1">
    <location>
        <begin position="218"/>
        <end position="230"/>
    </location>
</feature>
<evidence type="ECO:0000256" key="1">
    <source>
        <dbReference type="SAM" id="MobiDB-lite"/>
    </source>
</evidence>
<dbReference type="EMBL" id="CYRY02009273">
    <property type="protein sequence ID" value="VCW77731.1"/>
    <property type="molecule type" value="Genomic_DNA"/>
</dbReference>
<proteinExistence type="predicted"/>
<accession>A0A9X9PYJ1</accession>